<evidence type="ECO:0000313" key="3">
    <source>
        <dbReference type="EMBL" id="CDM64274.1"/>
    </source>
</evidence>
<name>A0A0B6WVF9_9BACT</name>
<gene>
    <name evidence="3" type="ORF">PYK22_00267</name>
</gene>
<dbReference type="GO" id="GO:0004792">
    <property type="term" value="F:thiosulfate-cyanide sulfurtransferase activity"/>
    <property type="evidence" value="ECO:0007669"/>
    <property type="project" value="TreeGrafter"/>
</dbReference>
<dbReference type="OrthoDB" id="9804286at2"/>
<dbReference type="GO" id="GO:0005829">
    <property type="term" value="C:cytosol"/>
    <property type="evidence" value="ECO:0007669"/>
    <property type="project" value="TreeGrafter"/>
</dbReference>
<dbReference type="AlphaFoldDB" id="A0A0B6WVF9"/>
<dbReference type="InterPro" id="IPR035985">
    <property type="entry name" value="Ubiquitin-activating_enz"/>
</dbReference>
<dbReference type="Pfam" id="PF00899">
    <property type="entry name" value="ThiF"/>
    <property type="match status" value="1"/>
</dbReference>
<accession>A0A0B6WVF9</accession>
<evidence type="ECO:0000259" key="2">
    <source>
        <dbReference type="Pfam" id="PF00899"/>
    </source>
</evidence>
<feature type="domain" description="THIF-type NAD/FAD binding fold" evidence="2">
    <location>
        <begin position="4"/>
        <end position="242"/>
    </location>
</feature>
<reference evidence="3 4" key="2">
    <citation type="submission" date="2015-01" db="EMBL/GenBank/DDBJ databases">
        <title>Complete genome sequence of Pyrinomonas methylaliphatogenes type strain K22T.</title>
        <authorList>
            <person name="Lee K.C.Y."/>
            <person name="Power J.F."/>
            <person name="Dunfield P.F."/>
            <person name="Morgan X.C."/>
            <person name="Huttenhower C."/>
            <person name="Stott M.B."/>
        </authorList>
    </citation>
    <scope>NUCLEOTIDE SEQUENCE [LARGE SCALE GENOMIC DNA]</scope>
    <source>
        <strain evidence="3 4">K22</strain>
    </source>
</reference>
<proteinExistence type="inferred from homology"/>
<dbReference type="InterPro" id="IPR045886">
    <property type="entry name" value="ThiF/MoeB/HesA"/>
</dbReference>
<dbReference type="SUPFAM" id="SSF69572">
    <property type="entry name" value="Activating enzymes of the ubiquitin-like proteins"/>
    <property type="match status" value="1"/>
</dbReference>
<dbReference type="CDD" id="cd00757">
    <property type="entry name" value="ThiF_MoeB_HesA_family"/>
    <property type="match status" value="1"/>
</dbReference>
<evidence type="ECO:0000256" key="1">
    <source>
        <dbReference type="ARBA" id="ARBA00009919"/>
    </source>
</evidence>
<dbReference type="GO" id="GO:0016779">
    <property type="term" value="F:nucleotidyltransferase activity"/>
    <property type="evidence" value="ECO:0007669"/>
    <property type="project" value="TreeGrafter"/>
</dbReference>
<dbReference type="GO" id="GO:0008146">
    <property type="term" value="F:sulfotransferase activity"/>
    <property type="evidence" value="ECO:0007669"/>
    <property type="project" value="TreeGrafter"/>
</dbReference>
<organism evidence="3 4">
    <name type="scientific">Pyrinomonas methylaliphatogenes</name>
    <dbReference type="NCBI Taxonomy" id="454194"/>
    <lineage>
        <taxon>Bacteria</taxon>
        <taxon>Pseudomonadati</taxon>
        <taxon>Acidobacteriota</taxon>
        <taxon>Blastocatellia</taxon>
        <taxon>Blastocatellales</taxon>
        <taxon>Pyrinomonadaceae</taxon>
        <taxon>Pyrinomonas</taxon>
    </lineage>
</organism>
<dbReference type="RefSeq" id="WP_041973370.1">
    <property type="nucleotide sequence ID" value="NZ_CBXV010000001.1"/>
</dbReference>
<dbReference type="PANTHER" id="PTHR10953:SF102">
    <property type="entry name" value="ADENYLYLTRANSFERASE AND SULFURTRANSFERASE MOCS3"/>
    <property type="match status" value="1"/>
</dbReference>
<dbReference type="FunFam" id="3.40.50.720:FF:000080">
    <property type="entry name" value="Thiazole biosynthesis adenylyltransferase ThiF"/>
    <property type="match status" value="1"/>
</dbReference>
<protein>
    <submittedName>
        <fullName evidence="3">Dinucleotide-utilizing enzyme possibly involved in molybdopterin or thiamin biosynthesis</fullName>
    </submittedName>
</protein>
<evidence type="ECO:0000313" key="4">
    <source>
        <dbReference type="Proteomes" id="UP000031518"/>
    </source>
</evidence>
<keyword evidence="4" id="KW-1185">Reference proteome</keyword>
<dbReference type="Gene3D" id="3.40.50.720">
    <property type="entry name" value="NAD(P)-binding Rossmann-like Domain"/>
    <property type="match status" value="1"/>
</dbReference>
<dbReference type="STRING" id="454194.PYK22_00267"/>
<dbReference type="EMBL" id="CBXV010000001">
    <property type="protein sequence ID" value="CDM64274.1"/>
    <property type="molecule type" value="Genomic_DNA"/>
</dbReference>
<dbReference type="InterPro" id="IPR000594">
    <property type="entry name" value="ThiF_NAD_FAD-bd"/>
</dbReference>
<dbReference type="GO" id="GO:0008641">
    <property type="term" value="F:ubiquitin-like modifier activating enzyme activity"/>
    <property type="evidence" value="ECO:0007669"/>
    <property type="project" value="InterPro"/>
</dbReference>
<reference evidence="3 4" key="1">
    <citation type="submission" date="2013-12" db="EMBL/GenBank/DDBJ databases">
        <authorList>
            <person name="Stott M."/>
        </authorList>
    </citation>
    <scope>NUCLEOTIDE SEQUENCE [LARGE SCALE GENOMIC DNA]</scope>
    <source>
        <strain evidence="3 4">K22</strain>
    </source>
</reference>
<dbReference type="PANTHER" id="PTHR10953">
    <property type="entry name" value="UBIQUITIN-ACTIVATING ENZYME E1"/>
    <property type="match status" value="1"/>
</dbReference>
<sequence length="338" mass="37222">MDRYSRQVLFAELGSEGQRRIRASHVLIVGCGALGSLQAEMLARAGVGALRIADRDFVEESNLQRQTLFTERDARERVPKAVACVARLREINSEVEVEGRVLDVNQTNIEDLIRDCDLVLDGTDNFLTRYLINDACVKQAIPWIYGAAVGSYGVTMTVRPHETPCLRCLFPEMPAPGSAPTCDTAGIIMPAVATVVAVQVAEALKLLTGNVEDLHGAFMQFDLWRNEWRSIKLGEPSPECPACASARFPALEAETGNYATVLCGRQAVQVTPINRGRLNLAQLFERFSAVGEAQANQYLIRLRVDGYELTVFEDGRAIIRGTEDLVQAQTLYARYVGS</sequence>
<comment type="similarity">
    <text evidence="1">Belongs to the HesA/MoeB/ThiF family.</text>
</comment>
<dbReference type="Proteomes" id="UP000031518">
    <property type="component" value="Unassembled WGS sequence"/>
</dbReference>